<feature type="non-terminal residue" evidence="3">
    <location>
        <position position="126"/>
    </location>
</feature>
<keyword evidence="1" id="KW-0813">Transport</keyword>
<proteinExistence type="inferred from homology"/>
<comment type="function">
    <text evidence="1">Required for normal Golgi function.</text>
</comment>
<dbReference type="PANTHER" id="PTHR21506">
    <property type="entry name" value="COMPONENT OF OLIGOMERIC GOLGI COMPLEX 6"/>
    <property type="match status" value="1"/>
</dbReference>
<name>A0A2R6PHL0_ACTCC</name>
<evidence type="ECO:0000313" key="3">
    <source>
        <dbReference type="EMBL" id="PSR91354.1"/>
    </source>
</evidence>
<gene>
    <name evidence="3" type="ORF">CEY00_Acc28699</name>
</gene>
<evidence type="ECO:0000259" key="2">
    <source>
        <dbReference type="Pfam" id="PF06419"/>
    </source>
</evidence>
<dbReference type="InterPro" id="IPR048368">
    <property type="entry name" value="COG6_N"/>
</dbReference>
<comment type="similarity">
    <text evidence="1">Belongs to the COG6 family.</text>
</comment>
<dbReference type="STRING" id="1590841.A0A2R6PHL0"/>
<dbReference type="Pfam" id="PF06419">
    <property type="entry name" value="COG6_N"/>
    <property type="match status" value="1"/>
</dbReference>
<dbReference type="GO" id="GO:0000139">
    <property type="term" value="C:Golgi membrane"/>
    <property type="evidence" value="ECO:0007669"/>
    <property type="project" value="UniProtKB-SubCell"/>
</dbReference>
<dbReference type="GO" id="GO:0017119">
    <property type="term" value="C:Golgi transport complex"/>
    <property type="evidence" value="ECO:0007669"/>
    <property type="project" value="UniProtKB-UniRule"/>
</dbReference>
<reference evidence="3 4" key="1">
    <citation type="submission" date="2017-07" db="EMBL/GenBank/DDBJ databases">
        <title>An improved, manually edited Actinidia chinensis var. chinensis (kiwifruit) genome highlights the challenges associated with draft genomes and gene prediction in plants.</title>
        <authorList>
            <person name="Pilkington S."/>
            <person name="Crowhurst R."/>
            <person name="Hilario E."/>
            <person name="Nardozza S."/>
            <person name="Fraser L."/>
            <person name="Peng Y."/>
            <person name="Gunaseelan K."/>
            <person name="Simpson R."/>
            <person name="Tahir J."/>
            <person name="Deroles S."/>
            <person name="Templeton K."/>
            <person name="Luo Z."/>
            <person name="Davy M."/>
            <person name="Cheng C."/>
            <person name="Mcneilage M."/>
            <person name="Scaglione D."/>
            <person name="Liu Y."/>
            <person name="Zhang Q."/>
            <person name="Datson P."/>
            <person name="De Silva N."/>
            <person name="Gardiner S."/>
            <person name="Bassett H."/>
            <person name="Chagne D."/>
            <person name="Mccallum J."/>
            <person name="Dzierzon H."/>
            <person name="Deng C."/>
            <person name="Wang Y.-Y."/>
            <person name="Barron N."/>
            <person name="Manako K."/>
            <person name="Bowen J."/>
            <person name="Foster T."/>
            <person name="Erridge Z."/>
            <person name="Tiffin H."/>
            <person name="Waite C."/>
            <person name="Davies K."/>
            <person name="Grierson E."/>
            <person name="Laing W."/>
            <person name="Kirk R."/>
            <person name="Chen X."/>
            <person name="Wood M."/>
            <person name="Montefiori M."/>
            <person name="Brummell D."/>
            <person name="Schwinn K."/>
            <person name="Catanach A."/>
            <person name="Fullerton C."/>
            <person name="Li D."/>
            <person name="Meiyalaghan S."/>
            <person name="Nieuwenhuizen N."/>
            <person name="Read N."/>
            <person name="Prakash R."/>
            <person name="Hunter D."/>
            <person name="Zhang H."/>
            <person name="Mckenzie M."/>
            <person name="Knabel M."/>
            <person name="Harris A."/>
            <person name="Allan A."/>
            <person name="Chen A."/>
            <person name="Janssen B."/>
            <person name="Plunkett B."/>
            <person name="Dwamena C."/>
            <person name="Voogd C."/>
            <person name="Leif D."/>
            <person name="Lafferty D."/>
            <person name="Souleyre E."/>
            <person name="Varkonyi-Gasic E."/>
            <person name="Gambi F."/>
            <person name="Hanley J."/>
            <person name="Yao J.-L."/>
            <person name="Cheung J."/>
            <person name="David K."/>
            <person name="Warren B."/>
            <person name="Marsh K."/>
            <person name="Snowden K."/>
            <person name="Lin-Wang K."/>
            <person name="Brian L."/>
            <person name="Martinez-Sanchez M."/>
            <person name="Wang M."/>
            <person name="Ileperuma N."/>
            <person name="Macnee N."/>
            <person name="Campin R."/>
            <person name="Mcatee P."/>
            <person name="Drummond R."/>
            <person name="Espley R."/>
            <person name="Ireland H."/>
            <person name="Wu R."/>
            <person name="Atkinson R."/>
            <person name="Karunairetnam S."/>
            <person name="Bulley S."/>
            <person name="Chunkath S."/>
            <person name="Hanley Z."/>
            <person name="Storey R."/>
            <person name="Thrimawithana A."/>
            <person name="Thomson S."/>
            <person name="David C."/>
            <person name="Testolin R."/>
        </authorList>
    </citation>
    <scope>NUCLEOTIDE SEQUENCE [LARGE SCALE GENOMIC DNA]</scope>
    <source>
        <strain evidence="4">cv. Red5</strain>
        <tissue evidence="3">Young leaf</tissue>
    </source>
</reference>
<keyword evidence="1" id="KW-0333">Golgi apparatus</keyword>
<evidence type="ECO:0000313" key="4">
    <source>
        <dbReference type="Proteomes" id="UP000241394"/>
    </source>
</evidence>
<dbReference type="EMBL" id="NKQK01000025">
    <property type="protein sequence ID" value="PSR91354.1"/>
    <property type="molecule type" value="Genomic_DNA"/>
</dbReference>
<organism evidence="3 4">
    <name type="scientific">Actinidia chinensis var. chinensis</name>
    <name type="common">Chinese soft-hair kiwi</name>
    <dbReference type="NCBI Taxonomy" id="1590841"/>
    <lineage>
        <taxon>Eukaryota</taxon>
        <taxon>Viridiplantae</taxon>
        <taxon>Streptophyta</taxon>
        <taxon>Embryophyta</taxon>
        <taxon>Tracheophyta</taxon>
        <taxon>Spermatophyta</taxon>
        <taxon>Magnoliopsida</taxon>
        <taxon>eudicotyledons</taxon>
        <taxon>Gunneridae</taxon>
        <taxon>Pentapetalae</taxon>
        <taxon>asterids</taxon>
        <taxon>Ericales</taxon>
        <taxon>Actinidiaceae</taxon>
        <taxon>Actinidia</taxon>
    </lineage>
</organism>
<protein>
    <recommendedName>
        <fullName evidence="1">Conserved oligomeric Golgi complex subunit 6</fullName>
        <shortName evidence="1">COG complex subunit 6</shortName>
    </recommendedName>
    <alternativeName>
        <fullName evidence="1">Component of oligomeric Golgi complex 6</fullName>
    </alternativeName>
</protein>
<dbReference type="GO" id="GO:0006891">
    <property type="term" value="P:intra-Golgi vesicle-mediated transport"/>
    <property type="evidence" value="ECO:0007669"/>
    <property type="project" value="UniProtKB-UniRule"/>
</dbReference>
<comment type="subcellular location">
    <subcellularLocation>
        <location evidence="1">Golgi apparatus membrane</location>
        <topology evidence="1">Peripheral membrane protein</topology>
    </subcellularLocation>
</comment>
<keyword evidence="1" id="KW-0472">Membrane</keyword>
<keyword evidence="1" id="KW-0653">Protein transport</keyword>
<dbReference type="GO" id="GO:0015031">
    <property type="term" value="P:protein transport"/>
    <property type="evidence" value="ECO:0007669"/>
    <property type="project" value="UniProtKB-KW"/>
</dbReference>
<dbReference type="AlphaFoldDB" id="A0A2R6PHL0"/>
<dbReference type="PANTHER" id="PTHR21506:SF0">
    <property type="entry name" value="CONSERVED OLIGOMERIC GOLGI COMPLEX SUBUNIT 6"/>
    <property type="match status" value="1"/>
</dbReference>
<reference evidence="4" key="2">
    <citation type="journal article" date="2018" name="BMC Genomics">
        <title>A manually annotated Actinidia chinensis var. chinensis (kiwifruit) genome highlights the challenges associated with draft genomes and gene prediction in plants.</title>
        <authorList>
            <person name="Pilkington S.M."/>
            <person name="Crowhurst R."/>
            <person name="Hilario E."/>
            <person name="Nardozza S."/>
            <person name="Fraser L."/>
            <person name="Peng Y."/>
            <person name="Gunaseelan K."/>
            <person name="Simpson R."/>
            <person name="Tahir J."/>
            <person name="Deroles S.C."/>
            <person name="Templeton K."/>
            <person name="Luo Z."/>
            <person name="Davy M."/>
            <person name="Cheng C."/>
            <person name="McNeilage M."/>
            <person name="Scaglione D."/>
            <person name="Liu Y."/>
            <person name="Zhang Q."/>
            <person name="Datson P."/>
            <person name="De Silva N."/>
            <person name="Gardiner S.E."/>
            <person name="Bassett H."/>
            <person name="Chagne D."/>
            <person name="McCallum J."/>
            <person name="Dzierzon H."/>
            <person name="Deng C."/>
            <person name="Wang Y.Y."/>
            <person name="Barron L."/>
            <person name="Manako K."/>
            <person name="Bowen J."/>
            <person name="Foster T.M."/>
            <person name="Erridge Z.A."/>
            <person name="Tiffin H."/>
            <person name="Waite C.N."/>
            <person name="Davies K.M."/>
            <person name="Grierson E.P."/>
            <person name="Laing W.A."/>
            <person name="Kirk R."/>
            <person name="Chen X."/>
            <person name="Wood M."/>
            <person name="Montefiori M."/>
            <person name="Brummell D.A."/>
            <person name="Schwinn K.E."/>
            <person name="Catanach A."/>
            <person name="Fullerton C."/>
            <person name="Li D."/>
            <person name="Meiyalaghan S."/>
            <person name="Nieuwenhuizen N."/>
            <person name="Read N."/>
            <person name="Prakash R."/>
            <person name="Hunter D."/>
            <person name="Zhang H."/>
            <person name="McKenzie M."/>
            <person name="Knabel M."/>
            <person name="Harris A."/>
            <person name="Allan A.C."/>
            <person name="Gleave A."/>
            <person name="Chen A."/>
            <person name="Janssen B.J."/>
            <person name="Plunkett B."/>
            <person name="Ampomah-Dwamena C."/>
            <person name="Voogd C."/>
            <person name="Leif D."/>
            <person name="Lafferty D."/>
            <person name="Souleyre E.J.F."/>
            <person name="Varkonyi-Gasic E."/>
            <person name="Gambi F."/>
            <person name="Hanley J."/>
            <person name="Yao J.L."/>
            <person name="Cheung J."/>
            <person name="David K.M."/>
            <person name="Warren B."/>
            <person name="Marsh K."/>
            <person name="Snowden K.C."/>
            <person name="Lin-Wang K."/>
            <person name="Brian L."/>
            <person name="Martinez-Sanchez M."/>
            <person name="Wang M."/>
            <person name="Ileperuma N."/>
            <person name="Macnee N."/>
            <person name="Campin R."/>
            <person name="McAtee P."/>
            <person name="Drummond R.S.M."/>
            <person name="Espley R.V."/>
            <person name="Ireland H.S."/>
            <person name="Wu R."/>
            <person name="Atkinson R.G."/>
            <person name="Karunairetnam S."/>
            <person name="Bulley S."/>
            <person name="Chunkath S."/>
            <person name="Hanley Z."/>
            <person name="Storey R."/>
            <person name="Thrimawithana A.H."/>
            <person name="Thomson S."/>
            <person name="David C."/>
            <person name="Testolin R."/>
            <person name="Huang H."/>
            <person name="Hellens R.P."/>
            <person name="Schaffer R.J."/>
        </authorList>
    </citation>
    <scope>NUCLEOTIDE SEQUENCE [LARGE SCALE GENOMIC DNA]</scope>
    <source>
        <strain evidence="4">cv. Red5</strain>
    </source>
</reference>
<comment type="subunit">
    <text evidence="1">Component of the conserved oligomeric Golgi complex.</text>
</comment>
<evidence type="ECO:0000256" key="1">
    <source>
        <dbReference type="RuleBase" id="RU365075"/>
    </source>
</evidence>
<dbReference type="Proteomes" id="UP000241394">
    <property type="component" value="Chromosome LG25"/>
</dbReference>
<comment type="caution">
    <text evidence="3">The sequence shown here is derived from an EMBL/GenBank/DDBJ whole genome shotgun (WGS) entry which is preliminary data.</text>
</comment>
<sequence length="126" mass="13850">MGTASALAPGLSRKLKKVLDTRTDTPDLVASLSTLSDFYAENNPHARRNLRATIEKRSLSINHDFLLASDAAQQALDRVEEEVNALAECCDKIAKALNSCNATTGDIISTTERFKQELEVTTQRQE</sequence>
<dbReference type="InterPro" id="IPR010490">
    <property type="entry name" value="COG6"/>
</dbReference>
<dbReference type="OrthoDB" id="1682647at2759"/>
<keyword evidence="4" id="KW-1185">Reference proteome</keyword>
<dbReference type="Gramene" id="PSR91354">
    <property type="protein sequence ID" value="PSR91354"/>
    <property type="gene ID" value="CEY00_Acc28699"/>
</dbReference>
<feature type="domain" description="Conserved oligomeric complex COG6 N-terminal" evidence="2">
    <location>
        <begin position="35"/>
        <end position="126"/>
    </location>
</feature>
<dbReference type="InParanoid" id="A0A2R6PHL0"/>
<accession>A0A2R6PHL0</accession>